<accession>A0ABY3WFU6</accession>
<sequence length="278" mass="30292">MIANLLISRRLEPSALAAALADVVGVPAEQVDVCHADGDQDHREWEAAVLCTYHYVRGDVVMSLDVQVRDDVDGPAGEAELAAAFAERTGTGVVYPDDRIDPETFWLADPSGTVTRTRLVASEDEHDEEHEPPTYSVDAVEAPSLAFPDAEVTPLAEILREVPILTPVADAVGLDTPAVVSLTIWERMVRRMAGDWAPSGRYLPELYAEDLAARDHLEREIAACPEQEREVLLAAAAEVDSLFRSLTEEGSAAASAGAGWWRSRRPRRMPWPDTGKDG</sequence>
<evidence type="ECO:0000313" key="1">
    <source>
        <dbReference type="EMBL" id="UNM11035.1"/>
    </source>
</evidence>
<gene>
    <name evidence="1" type="ORF">J4032_05480</name>
</gene>
<reference evidence="1 2" key="1">
    <citation type="submission" date="2021-03" db="EMBL/GenBank/DDBJ databases">
        <title>Complete genome of Streptomyces formicae strain 1H-GS9 (DSM 100524).</title>
        <authorList>
            <person name="Atanasov K.E."/>
            <person name="Altabella T."/>
            <person name="Ferrer A."/>
        </authorList>
    </citation>
    <scope>NUCLEOTIDE SEQUENCE [LARGE SCALE GENOMIC DNA]</scope>
    <source>
        <strain evidence="1 2">1H-GS9</strain>
    </source>
</reference>
<organism evidence="1 2">
    <name type="scientific">Streptomyces formicae</name>
    <dbReference type="NCBI Taxonomy" id="1616117"/>
    <lineage>
        <taxon>Bacteria</taxon>
        <taxon>Bacillati</taxon>
        <taxon>Actinomycetota</taxon>
        <taxon>Actinomycetes</taxon>
        <taxon>Kitasatosporales</taxon>
        <taxon>Streptomycetaceae</taxon>
        <taxon>Streptomyces</taxon>
    </lineage>
</organism>
<name>A0ABY3WFU6_9ACTN</name>
<evidence type="ECO:0000313" key="2">
    <source>
        <dbReference type="Proteomes" id="UP000828924"/>
    </source>
</evidence>
<dbReference type="RefSeq" id="WP_242329581.1">
    <property type="nucleotide sequence ID" value="NZ_CP071872.1"/>
</dbReference>
<keyword evidence="2" id="KW-1185">Reference proteome</keyword>
<proteinExistence type="predicted"/>
<protein>
    <submittedName>
        <fullName evidence="1">Uncharacterized protein</fullName>
    </submittedName>
</protein>
<dbReference type="Proteomes" id="UP000828924">
    <property type="component" value="Chromosome"/>
</dbReference>
<dbReference type="EMBL" id="CP071872">
    <property type="protein sequence ID" value="UNM11035.1"/>
    <property type="molecule type" value="Genomic_DNA"/>
</dbReference>